<evidence type="ECO:0000313" key="3">
    <source>
        <dbReference type="EMBL" id="HEB97006.1"/>
    </source>
</evidence>
<dbReference type="EMBL" id="DRKP01000137">
    <property type="protein sequence ID" value="HEB97006.1"/>
    <property type="molecule type" value="Genomic_DNA"/>
</dbReference>
<reference evidence="3" key="1">
    <citation type="journal article" date="2020" name="mSystems">
        <title>Genome- and Community-Level Interaction Insights into Carbon Utilization and Element Cycling Functions of Hydrothermarchaeota in Hydrothermal Sediment.</title>
        <authorList>
            <person name="Zhou Z."/>
            <person name="Liu Y."/>
            <person name="Xu W."/>
            <person name="Pan J."/>
            <person name="Luo Z.H."/>
            <person name="Li M."/>
        </authorList>
    </citation>
    <scope>NUCLEOTIDE SEQUENCE [LARGE SCALE GENOMIC DNA]</scope>
    <source>
        <strain evidence="3">HyVt-443</strain>
    </source>
</reference>
<dbReference type="InterPro" id="IPR050768">
    <property type="entry name" value="UPF0353/GerABKA_families"/>
</dbReference>
<feature type="transmembrane region" description="Helical" evidence="1">
    <location>
        <begin position="315"/>
        <end position="332"/>
    </location>
</feature>
<dbReference type="AlphaFoldDB" id="A0A831RPC3"/>
<sequence length="340" mass="37743">MSDLGFHFAAPWWLLGLLLILPVGAWLRRSAEFGDDARLQRYADRHLLPHLTGSRELHSGERWRRFRRWALLWSALVVAMAGPRWDYTEIQLFTPGADLVILLDISRSMEVADVAPSRLARARQEIEDLANQARGVRIGLIAFASVAHVIAPITDDTQSIRNQLPAISSDLVRLQGSRLGQALARARSLLAGQPEKSQHSILLISDGDFDEPGIEQQVKAMARDGIRLSVLAVGTSGGGPVPGHNGRFLTDSRGQVVESRLDEAGLKRLAVAGDGLYLAADYRAGDTTRILDWATSEQAAEATADERIRVWNERFYWLVIPVMLVLLPAFRTHRTLEEKP</sequence>
<dbReference type="PANTHER" id="PTHR22550:SF14">
    <property type="entry name" value="VWFA DOMAIN-CONTAINING PROTEIN"/>
    <property type="match status" value="1"/>
</dbReference>
<keyword evidence="1" id="KW-0472">Membrane</keyword>
<proteinExistence type="predicted"/>
<name>A0A831RPC3_9GAMM</name>
<feature type="transmembrane region" description="Helical" evidence="1">
    <location>
        <begin position="6"/>
        <end position="27"/>
    </location>
</feature>
<keyword evidence="1" id="KW-0812">Transmembrane</keyword>
<dbReference type="SMART" id="SM00327">
    <property type="entry name" value="VWA"/>
    <property type="match status" value="1"/>
</dbReference>
<dbReference type="Pfam" id="PF13519">
    <property type="entry name" value="VWA_2"/>
    <property type="match status" value="1"/>
</dbReference>
<dbReference type="InterPro" id="IPR036465">
    <property type="entry name" value="vWFA_dom_sf"/>
</dbReference>
<gene>
    <name evidence="3" type="ORF">ENI96_11320</name>
</gene>
<dbReference type="SUPFAM" id="SSF53300">
    <property type="entry name" value="vWA-like"/>
    <property type="match status" value="1"/>
</dbReference>
<dbReference type="InterPro" id="IPR002035">
    <property type="entry name" value="VWF_A"/>
</dbReference>
<keyword evidence="1" id="KW-1133">Transmembrane helix</keyword>
<organism evidence="3">
    <name type="scientific">Sedimenticola thiotaurini</name>
    <dbReference type="NCBI Taxonomy" id="1543721"/>
    <lineage>
        <taxon>Bacteria</taxon>
        <taxon>Pseudomonadati</taxon>
        <taxon>Pseudomonadota</taxon>
        <taxon>Gammaproteobacteria</taxon>
        <taxon>Chromatiales</taxon>
        <taxon>Sedimenticolaceae</taxon>
        <taxon>Sedimenticola</taxon>
    </lineage>
</organism>
<feature type="domain" description="VWFA" evidence="2">
    <location>
        <begin position="98"/>
        <end position="234"/>
    </location>
</feature>
<evidence type="ECO:0000256" key="1">
    <source>
        <dbReference type="SAM" id="Phobius"/>
    </source>
</evidence>
<comment type="caution">
    <text evidence="3">The sequence shown here is derived from an EMBL/GenBank/DDBJ whole genome shotgun (WGS) entry which is preliminary data.</text>
</comment>
<dbReference type="PANTHER" id="PTHR22550">
    <property type="entry name" value="SPORE GERMINATION PROTEIN"/>
    <property type="match status" value="1"/>
</dbReference>
<evidence type="ECO:0000259" key="2">
    <source>
        <dbReference type="PROSITE" id="PS50234"/>
    </source>
</evidence>
<dbReference type="Gene3D" id="3.40.50.410">
    <property type="entry name" value="von Willebrand factor, type A domain"/>
    <property type="match status" value="1"/>
</dbReference>
<accession>A0A831RPC3</accession>
<protein>
    <submittedName>
        <fullName evidence="3">VWA domain-containing protein</fullName>
    </submittedName>
</protein>
<dbReference type="Proteomes" id="UP000886251">
    <property type="component" value="Unassembled WGS sequence"/>
</dbReference>
<dbReference type="PROSITE" id="PS50234">
    <property type="entry name" value="VWFA"/>
    <property type="match status" value="1"/>
</dbReference>